<evidence type="ECO:0000313" key="2">
    <source>
        <dbReference type="Proteomes" id="UP000265520"/>
    </source>
</evidence>
<reference evidence="1 2" key="1">
    <citation type="journal article" date="2018" name="Front. Plant Sci.">
        <title>Red Clover (Trifolium pratense) and Zigzag Clover (T. medium) - A Picture of Genomic Similarities and Differences.</title>
        <authorList>
            <person name="Dluhosova J."/>
            <person name="Istvanek J."/>
            <person name="Nedelnik J."/>
            <person name="Repkova J."/>
        </authorList>
    </citation>
    <scope>NUCLEOTIDE SEQUENCE [LARGE SCALE GENOMIC DNA]</scope>
    <source>
        <strain evidence="2">cv. 10/8</strain>
        <tissue evidence="1">Leaf</tissue>
    </source>
</reference>
<sequence>MSAMEVPKATTVCYMADFFISPYRRYWCSVVRVIVTNDAGNGGVFSVVMMNSVGQVAE</sequence>
<dbReference type="EMBL" id="LXQA010359988">
    <property type="protein sequence ID" value="MCI46612.1"/>
    <property type="molecule type" value="Genomic_DNA"/>
</dbReference>
<name>A0A392SDU5_9FABA</name>
<proteinExistence type="predicted"/>
<dbReference type="Proteomes" id="UP000265520">
    <property type="component" value="Unassembled WGS sequence"/>
</dbReference>
<organism evidence="1 2">
    <name type="scientific">Trifolium medium</name>
    <dbReference type="NCBI Taxonomy" id="97028"/>
    <lineage>
        <taxon>Eukaryota</taxon>
        <taxon>Viridiplantae</taxon>
        <taxon>Streptophyta</taxon>
        <taxon>Embryophyta</taxon>
        <taxon>Tracheophyta</taxon>
        <taxon>Spermatophyta</taxon>
        <taxon>Magnoliopsida</taxon>
        <taxon>eudicotyledons</taxon>
        <taxon>Gunneridae</taxon>
        <taxon>Pentapetalae</taxon>
        <taxon>rosids</taxon>
        <taxon>fabids</taxon>
        <taxon>Fabales</taxon>
        <taxon>Fabaceae</taxon>
        <taxon>Papilionoideae</taxon>
        <taxon>50 kb inversion clade</taxon>
        <taxon>NPAAA clade</taxon>
        <taxon>Hologalegina</taxon>
        <taxon>IRL clade</taxon>
        <taxon>Trifolieae</taxon>
        <taxon>Trifolium</taxon>
    </lineage>
</organism>
<keyword evidence="2" id="KW-1185">Reference proteome</keyword>
<dbReference type="AlphaFoldDB" id="A0A392SDU5"/>
<evidence type="ECO:0000313" key="1">
    <source>
        <dbReference type="EMBL" id="MCI46612.1"/>
    </source>
</evidence>
<protein>
    <submittedName>
        <fullName evidence="1">Uncharacterized protein</fullName>
    </submittedName>
</protein>
<accession>A0A392SDU5</accession>
<feature type="non-terminal residue" evidence="1">
    <location>
        <position position="58"/>
    </location>
</feature>
<comment type="caution">
    <text evidence="1">The sequence shown here is derived from an EMBL/GenBank/DDBJ whole genome shotgun (WGS) entry which is preliminary data.</text>
</comment>